<proteinExistence type="predicted"/>
<reference evidence="1 2" key="1">
    <citation type="journal article" date="2022" name="bioRxiv">
        <title>An ancient truncated duplication of the anti-Mullerian hormone receptor type 2 gene is a potential conserved master sex determinant in the Pangasiidae catfish family.</title>
        <authorList>
            <person name="Wen M."/>
            <person name="Pan Q."/>
            <person name="Jouanno E."/>
            <person name="Montfort J."/>
            <person name="Zahm M."/>
            <person name="Cabau C."/>
            <person name="Klopp C."/>
            <person name="Iampietro C."/>
            <person name="Roques C."/>
            <person name="Bouchez O."/>
            <person name="Castinel A."/>
            <person name="Donnadieu C."/>
            <person name="Parrinello H."/>
            <person name="Poncet C."/>
            <person name="Belmonte E."/>
            <person name="Gautier V."/>
            <person name="Avarre J.-C."/>
            <person name="Dugue R."/>
            <person name="Gustiano R."/>
            <person name="Ha T.T.T."/>
            <person name="Campet M."/>
            <person name="Sriphairoj K."/>
            <person name="Ribolli J."/>
            <person name="de Almeida F.L."/>
            <person name="Desvignes T."/>
            <person name="Postlethwait J.H."/>
            <person name="Bucao C.F."/>
            <person name="Robinson-Rechavi M."/>
            <person name="Bobe J."/>
            <person name="Herpin A."/>
            <person name="Guiguen Y."/>
        </authorList>
    </citation>
    <scope>NUCLEOTIDE SEQUENCE [LARGE SCALE GENOMIC DNA]</scope>
    <source>
        <strain evidence="1">YG-Dec2019</strain>
    </source>
</reference>
<evidence type="ECO:0000313" key="1">
    <source>
        <dbReference type="EMBL" id="MCI4389567.1"/>
    </source>
</evidence>
<sequence>MSSSGEPTVDLTGCSTSSVPSLQESLTEKMAKFKEARESRQSLLKAAHRYIIEVLAAVLCLDDAVVEEFVLDAPSLAPFDDFFVKGGERTIAFVYQESEVPGIECGRTFPGTEEGAKIMRLFLANLKETTLFGLCLFFMRNNVNVAINPETIHQEISFSMLDASESVLMGQRDLLSKVYLPAICATEDWGILTNTEDEEKIKQNFKNAIFNYINFLDEAQMMMESVQLSEASGIDFSRLMTADDMKAAGEDVGMIRKCEKVLMMWCKEIDQVLTDSDQIRKEDEASGISTELKHWKKISAKLRSITEEIKGTEFKTVLNFLLVNQSKKLKVWRDLDTRLTEYLNEGKDTVKLLSMLEKNCQPLYSFDPVTMAKSIQLITDSIFMMQYVSRYCSTSHHITLLFIKVTNLMLTGCSAYITDNGSSQIWDQDMEIIIKKIQGCMYLFREYQSCFRKTKELILEQKPAGKPIEVSEKPILGKFERFCKRLKKISQMMTAVKTFSLLSHSKIEGIDFLAAKFQNIYINMKKKQDNMLDHGNKEFEVEFAEFTSQINNLVLQLEDFMSSSISKIQSCHHALNLLQRFQKLNMPWLQAEISKNYSLILNRFVSELEHVKEHYQSNREDPPLGRNIPPVAGRILWVRNLFTKIQEPIRNFEKYSDILSTPEGKEVVQMYNKTAALFVEFEILHHKAWMKEVSELKDTLQVAHPKMQELFVNFEAKIHKIIRETKLMQKMGMEVSEQALFFTSKATHLKAT</sequence>
<keyword evidence="2" id="KW-1185">Reference proteome</keyword>
<dbReference type="Proteomes" id="UP000829447">
    <property type="component" value="Linkage Group LG19"/>
</dbReference>
<name>A0ACC5XEI1_PANGG</name>
<evidence type="ECO:0000313" key="2">
    <source>
        <dbReference type="Proteomes" id="UP000829447"/>
    </source>
</evidence>
<accession>A0ACC5XEI1</accession>
<comment type="caution">
    <text evidence="1">The sequence shown here is derived from an EMBL/GenBank/DDBJ whole genome shotgun (WGS) entry which is preliminary data.</text>
</comment>
<protein>
    <submittedName>
        <fullName evidence="1">Uncharacterized protein</fullName>
    </submittedName>
</protein>
<dbReference type="EMBL" id="CM040472">
    <property type="protein sequence ID" value="MCI4389567.1"/>
    <property type="molecule type" value="Genomic_DNA"/>
</dbReference>
<gene>
    <name evidence="1" type="ORF">PGIGA_G00099570</name>
</gene>
<organism evidence="1 2">
    <name type="scientific">Pangasianodon gigas</name>
    <name type="common">Mekong giant catfish</name>
    <name type="synonym">Pangasius gigas</name>
    <dbReference type="NCBI Taxonomy" id="30993"/>
    <lineage>
        <taxon>Eukaryota</taxon>
        <taxon>Metazoa</taxon>
        <taxon>Chordata</taxon>
        <taxon>Craniata</taxon>
        <taxon>Vertebrata</taxon>
        <taxon>Euteleostomi</taxon>
        <taxon>Actinopterygii</taxon>
        <taxon>Neopterygii</taxon>
        <taxon>Teleostei</taxon>
        <taxon>Ostariophysi</taxon>
        <taxon>Siluriformes</taxon>
        <taxon>Pangasiidae</taxon>
        <taxon>Pangasianodon</taxon>
    </lineage>
</organism>